<dbReference type="GO" id="GO:0003677">
    <property type="term" value="F:DNA binding"/>
    <property type="evidence" value="ECO:0007669"/>
    <property type="project" value="UniProtKB-KW"/>
</dbReference>
<dbReference type="Gene3D" id="2.60.120.10">
    <property type="entry name" value="Jelly Rolls"/>
    <property type="match status" value="1"/>
</dbReference>
<dbReference type="InterPro" id="IPR036390">
    <property type="entry name" value="WH_DNA-bd_sf"/>
</dbReference>
<gene>
    <name evidence="6" type="ORF">DUT91_10695</name>
</gene>
<dbReference type="AlphaFoldDB" id="A0A368K2X6"/>
<evidence type="ECO:0000256" key="2">
    <source>
        <dbReference type="ARBA" id="ARBA00023125"/>
    </source>
</evidence>
<keyword evidence="7" id="KW-1185">Reference proteome</keyword>
<evidence type="ECO:0000313" key="7">
    <source>
        <dbReference type="Proteomes" id="UP000253420"/>
    </source>
</evidence>
<organism evidence="6 7">
    <name type="scientific">Phyllobacterium salinisoli</name>
    <dbReference type="NCBI Taxonomy" id="1899321"/>
    <lineage>
        <taxon>Bacteria</taxon>
        <taxon>Pseudomonadati</taxon>
        <taxon>Pseudomonadota</taxon>
        <taxon>Alphaproteobacteria</taxon>
        <taxon>Hyphomicrobiales</taxon>
        <taxon>Phyllobacteriaceae</taxon>
        <taxon>Phyllobacterium</taxon>
    </lineage>
</organism>
<dbReference type="Proteomes" id="UP000253420">
    <property type="component" value="Unassembled WGS sequence"/>
</dbReference>
<evidence type="ECO:0000259" key="5">
    <source>
        <dbReference type="PROSITE" id="PS51063"/>
    </source>
</evidence>
<keyword evidence="1" id="KW-0805">Transcription regulation</keyword>
<reference evidence="6 7" key="1">
    <citation type="submission" date="2018-07" db="EMBL/GenBank/DDBJ databases">
        <title>The draft genome of Phyllobacterium salinisoli.</title>
        <authorList>
            <person name="Liu L."/>
            <person name="Li L."/>
            <person name="Zhang X."/>
            <person name="Liang L."/>
        </authorList>
    </citation>
    <scope>NUCLEOTIDE SEQUENCE [LARGE SCALE GENOMIC DNA]</scope>
    <source>
        <strain evidence="6 7">LLAN61</strain>
    </source>
</reference>
<feature type="domain" description="HTH crp-type" evidence="5">
    <location>
        <begin position="161"/>
        <end position="234"/>
    </location>
</feature>
<dbReference type="Pfam" id="PF13545">
    <property type="entry name" value="HTH_Crp_2"/>
    <property type="match status" value="1"/>
</dbReference>
<evidence type="ECO:0000313" key="6">
    <source>
        <dbReference type="EMBL" id="RCS23746.1"/>
    </source>
</evidence>
<feature type="domain" description="Cyclic nucleotide-binding" evidence="4">
    <location>
        <begin position="27"/>
        <end position="97"/>
    </location>
</feature>
<evidence type="ECO:0000256" key="3">
    <source>
        <dbReference type="ARBA" id="ARBA00023163"/>
    </source>
</evidence>
<dbReference type="GO" id="GO:0006355">
    <property type="term" value="P:regulation of DNA-templated transcription"/>
    <property type="evidence" value="ECO:0007669"/>
    <property type="project" value="InterPro"/>
</dbReference>
<proteinExistence type="predicted"/>
<dbReference type="CDD" id="cd00038">
    <property type="entry name" value="CAP_ED"/>
    <property type="match status" value="1"/>
</dbReference>
<dbReference type="PROSITE" id="PS51063">
    <property type="entry name" value="HTH_CRP_2"/>
    <property type="match status" value="1"/>
</dbReference>
<dbReference type="Gene3D" id="1.10.10.10">
    <property type="entry name" value="Winged helix-like DNA-binding domain superfamily/Winged helix DNA-binding domain"/>
    <property type="match status" value="1"/>
</dbReference>
<dbReference type="RefSeq" id="WP_114440386.1">
    <property type="nucleotide sequence ID" value="NZ_QOZG01000004.1"/>
</dbReference>
<accession>A0A368K2X6</accession>
<dbReference type="InterPro" id="IPR014710">
    <property type="entry name" value="RmlC-like_jellyroll"/>
</dbReference>
<dbReference type="InterPro" id="IPR012318">
    <property type="entry name" value="HTH_CRP"/>
</dbReference>
<dbReference type="SUPFAM" id="SSF51206">
    <property type="entry name" value="cAMP-binding domain-like"/>
    <property type="match status" value="1"/>
</dbReference>
<dbReference type="SUPFAM" id="SSF46785">
    <property type="entry name" value="Winged helix' DNA-binding domain"/>
    <property type="match status" value="1"/>
</dbReference>
<dbReference type="InterPro" id="IPR018490">
    <property type="entry name" value="cNMP-bd_dom_sf"/>
</dbReference>
<dbReference type="OrthoDB" id="7584044at2"/>
<dbReference type="Pfam" id="PF00027">
    <property type="entry name" value="cNMP_binding"/>
    <property type="match status" value="1"/>
</dbReference>
<dbReference type="PROSITE" id="PS50042">
    <property type="entry name" value="CNMP_BINDING_3"/>
    <property type="match status" value="1"/>
</dbReference>
<comment type="caution">
    <text evidence="6">The sequence shown here is derived from an EMBL/GenBank/DDBJ whole genome shotgun (WGS) entry which is preliminary data.</text>
</comment>
<protein>
    <submittedName>
        <fullName evidence="6">Crp/Fnr family transcriptional regulator</fullName>
    </submittedName>
</protein>
<keyword evidence="2" id="KW-0238">DNA-binding</keyword>
<dbReference type="InterPro" id="IPR036388">
    <property type="entry name" value="WH-like_DNA-bd_sf"/>
</dbReference>
<evidence type="ECO:0000259" key="4">
    <source>
        <dbReference type="PROSITE" id="PS50042"/>
    </source>
</evidence>
<name>A0A368K2X6_9HYPH</name>
<dbReference type="InterPro" id="IPR000595">
    <property type="entry name" value="cNMP-bd_dom"/>
</dbReference>
<sequence length="253" mass="28213">MEASGLTEISTTRRIECEKCPLHGIPHFRDLEDTERAFISTFKIGEMTVRSGATILMEGSASPHLYTVLSGWGFRYKMLDDGRRQILNFVFAGDLIGLQGSLMEEMQHSIEALSTFTLCVFQKDGLPKLFGNLPRLAFDVTWLAAREEIMLDEHLLSVGQRSALERAAYLIAFLYQRAKAVRMLNGQNVIPVTQQHIADSLGLSLVHTNKTLKKLADRKALSWGEGGCSVLDEAVLLDISGWEGLPALKRVYI</sequence>
<evidence type="ECO:0000256" key="1">
    <source>
        <dbReference type="ARBA" id="ARBA00023015"/>
    </source>
</evidence>
<keyword evidence="3" id="KW-0804">Transcription</keyword>
<dbReference type="EMBL" id="QOZG01000004">
    <property type="protein sequence ID" value="RCS23746.1"/>
    <property type="molecule type" value="Genomic_DNA"/>
</dbReference>